<evidence type="ECO:0000313" key="2">
    <source>
        <dbReference type="EMBL" id="SHH39755.1"/>
    </source>
</evidence>
<dbReference type="InterPro" id="IPR017926">
    <property type="entry name" value="GATASE"/>
</dbReference>
<keyword evidence="3" id="KW-1185">Reference proteome</keyword>
<accession>A0A1M5SMP3</accession>
<evidence type="ECO:0000259" key="1">
    <source>
        <dbReference type="Pfam" id="PF00117"/>
    </source>
</evidence>
<gene>
    <name evidence="2" type="ORF">SAMN02745180_00218</name>
</gene>
<feature type="domain" description="Glutamine amidotransferase" evidence="1">
    <location>
        <begin position="17"/>
        <end position="180"/>
    </location>
</feature>
<dbReference type="InterPro" id="IPR044992">
    <property type="entry name" value="ChyE-like"/>
</dbReference>
<dbReference type="Gene3D" id="3.40.50.880">
    <property type="match status" value="1"/>
</dbReference>
<dbReference type="Pfam" id="PF06935">
    <property type="entry name" value="DUF1284"/>
    <property type="match status" value="1"/>
</dbReference>
<dbReference type="OrthoDB" id="121064at2"/>
<dbReference type="CDD" id="cd01741">
    <property type="entry name" value="GATase1_1"/>
    <property type="match status" value="1"/>
</dbReference>
<dbReference type="RefSeq" id="WP_084604081.1">
    <property type="nucleotide sequence ID" value="NZ_FQXR01000002.1"/>
</dbReference>
<sequence length="347" mass="40340">MLLILNCLIEEKSVNDFNKAMAKHLEDLPVEYDIFRVRDAKSIPDLSKYTHLIISGSGASTLDDNSWDEDLKNIILHFVKNQKAILGICYGHQFLVKTLLGVEHIRKTANPEIGFAKIDIADNELFKGIDAPICCVAHYDEVFDLNEDFRVIARNRNCSVHAFQYKDLPIWGTQFHPEYGVKDVEDMGDEFSKEDPKFKEHFINELDNRDKLFQNKLIFRNFINSSKIHLRPHHLLCIQSYIGKGYSEEFVENMDTVVRSLRENKDQIIRIIEGNDHVCKYCPHNIDGAKCESDEKVITMDKKVLEHLEIAPGEYTYSYLLERLKEKLTEEAFQDICGDCEWYDLCH</sequence>
<dbReference type="AlphaFoldDB" id="A0A1M5SMP3"/>
<protein>
    <submittedName>
        <fullName evidence="2">GMP synthase-Glutamine amidotransferase</fullName>
    </submittedName>
</protein>
<dbReference type="InterPro" id="IPR009702">
    <property type="entry name" value="DUF1284"/>
</dbReference>
<dbReference type="STRING" id="1123281.SAMN02745180_00218"/>
<dbReference type="PROSITE" id="PS51273">
    <property type="entry name" value="GATASE_TYPE_1"/>
    <property type="match status" value="1"/>
</dbReference>
<dbReference type="Pfam" id="PF00117">
    <property type="entry name" value="GATase"/>
    <property type="match status" value="1"/>
</dbReference>
<evidence type="ECO:0000313" key="3">
    <source>
        <dbReference type="Proteomes" id="UP000184389"/>
    </source>
</evidence>
<organism evidence="2 3">
    <name type="scientific">Sporanaerobacter acetigenes DSM 13106</name>
    <dbReference type="NCBI Taxonomy" id="1123281"/>
    <lineage>
        <taxon>Bacteria</taxon>
        <taxon>Bacillati</taxon>
        <taxon>Bacillota</taxon>
        <taxon>Tissierellia</taxon>
        <taxon>Tissierellales</taxon>
        <taxon>Sporanaerobacteraceae</taxon>
        <taxon>Sporanaerobacter</taxon>
    </lineage>
</organism>
<keyword evidence="2" id="KW-0808">Transferase</keyword>
<dbReference type="InterPro" id="IPR029062">
    <property type="entry name" value="Class_I_gatase-like"/>
</dbReference>
<dbReference type="EMBL" id="FQXR01000002">
    <property type="protein sequence ID" value="SHH39755.1"/>
    <property type="molecule type" value="Genomic_DNA"/>
</dbReference>
<dbReference type="PANTHER" id="PTHR42695">
    <property type="entry name" value="GLUTAMINE AMIDOTRANSFERASE YLR126C-RELATED"/>
    <property type="match status" value="1"/>
</dbReference>
<name>A0A1M5SMP3_9FIRM</name>
<dbReference type="SUPFAM" id="SSF52317">
    <property type="entry name" value="Class I glutamine amidotransferase-like"/>
    <property type="match status" value="1"/>
</dbReference>
<dbReference type="Proteomes" id="UP000184389">
    <property type="component" value="Unassembled WGS sequence"/>
</dbReference>
<dbReference type="GO" id="GO:0016740">
    <property type="term" value="F:transferase activity"/>
    <property type="evidence" value="ECO:0007669"/>
    <property type="project" value="UniProtKB-KW"/>
</dbReference>
<reference evidence="2 3" key="1">
    <citation type="submission" date="2016-11" db="EMBL/GenBank/DDBJ databases">
        <authorList>
            <person name="Jaros S."/>
            <person name="Januszkiewicz K."/>
            <person name="Wedrychowicz H."/>
        </authorList>
    </citation>
    <scope>NUCLEOTIDE SEQUENCE [LARGE SCALE GENOMIC DNA]</scope>
    <source>
        <strain evidence="2 3">DSM 13106</strain>
    </source>
</reference>
<dbReference type="PANTHER" id="PTHR42695:SF5">
    <property type="entry name" value="GLUTAMINE AMIDOTRANSFERASE YLR126C-RELATED"/>
    <property type="match status" value="1"/>
</dbReference>
<dbReference type="GO" id="GO:0005829">
    <property type="term" value="C:cytosol"/>
    <property type="evidence" value="ECO:0007669"/>
    <property type="project" value="TreeGrafter"/>
</dbReference>
<proteinExistence type="predicted"/>
<keyword evidence="2" id="KW-0315">Glutamine amidotransferase</keyword>